<evidence type="ECO:0000256" key="1">
    <source>
        <dbReference type="SAM" id="MobiDB-lite"/>
    </source>
</evidence>
<feature type="signal peptide" evidence="2">
    <location>
        <begin position="1"/>
        <end position="31"/>
    </location>
</feature>
<feature type="chain" id="PRO_5028803781" description="Nuclear transport factor 2 family protein" evidence="2">
    <location>
        <begin position="32"/>
        <end position="217"/>
    </location>
</feature>
<evidence type="ECO:0000256" key="2">
    <source>
        <dbReference type="SAM" id="SignalP"/>
    </source>
</evidence>
<feature type="region of interest" description="Disordered" evidence="1">
    <location>
        <begin position="32"/>
        <end position="57"/>
    </location>
</feature>
<gene>
    <name evidence="3" type="ORF">H9L09_15675</name>
</gene>
<evidence type="ECO:0000313" key="3">
    <source>
        <dbReference type="EMBL" id="QNN51948.1"/>
    </source>
</evidence>
<feature type="compositionally biased region" description="Polar residues" evidence="1">
    <location>
        <begin position="35"/>
        <end position="52"/>
    </location>
</feature>
<dbReference type="AlphaFoldDB" id="A0A7G9R8M3"/>
<dbReference type="RefSeq" id="WP_187577791.1">
    <property type="nucleotide sequence ID" value="NZ_CP060713.1"/>
</dbReference>
<keyword evidence="2" id="KW-0732">Signal</keyword>
<name>A0A7G9R8M3_9ACTN</name>
<dbReference type="KEGG" id="nmes:H9L09_15675"/>
<evidence type="ECO:0000313" key="4">
    <source>
        <dbReference type="Proteomes" id="UP000515947"/>
    </source>
</evidence>
<reference evidence="3 4" key="1">
    <citation type="submission" date="2020-08" db="EMBL/GenBank/DDBJ databases">
        <title>Genome sequence of Nocardioides mesophilus KACC 16243T.</title>
        <authorList>
            <person name="Hyun D.-W."/>
            <person name="Bae J.-W."/>
        </authorList>
    </citation>
    <scope>NUCLEOTIDE SEQUENCE [LARGE SCALE GENOMIC DNA]</scope>
    <source>
        <strain evidence="3 4">KACC 16243</strain>
    </source>
</reference>
<evidence type="ECO:0008006" key="5">
    <source>
        <dbReference type="Google" id="ProtNLM"/>
    </source>
</evidence>
<accession>A0A7G9R8M3</accession>
<protein>
    <recommendedName>
        <fullName evidence="5">Nuclear transport factor 2 family protein</fullName>
    </recommendedName>
</protein>
<sequence>MTYPLIHGRRRGGARLLVGAVTLLTLGTAAACTGSSSGPEAQRTPTPRASTQPAATLAPRPAAAQVRVTRVSGTLRARDRKALEARVGKVVTTYFDDAFLGGDYPRSSFKDAFATFSPGARREARGARELLTNQLLGPTTESVVPREQTAYLSVLAPFDAAAGVTARVHLVFLAERGERADRTVTVDGRLLLTRKPSGGWMIFGYDLSRSSTAGGAG</sequence>
<organism evidence="3 4">
    <name type="scientific">Nocardioides mesophilus</name>
    <dbReference type="NCBI Taxonomy" id="433659"/>
    <lineage>
        <taxon>Bacteria</taxon>
        <taxon>Bacillati</taxon>
        <taxon>Actinomycetota</taxon>
        <taxon>Actinomycetes</taxon>
        <taxon>Propionibacteriales</taxon>
        <taxon>Nocardioidaceae</taxon>
        <taxon>Nocardioides</taxon>
    </lineage>
</organism>
<proteinExistence type="predicted"/>
<dbReference type="EMBL" id="CP060713">
    <property type="protein sequence ID" value="QNN51948.1"/>
    <property type="molecule type" value="Genomic_DNA"/>
</dbReference>
<dbReference type="Proteomes" id="UP000515947">
    <property type="component" value="Chromosome"/>
</dbReference>
<keyword evidence="4" id="KW-1185">Reference proteome</keyword>